<keyword evidence="1" id="KW-0496">Mitochondrion</keyword>
<sequence length="39" mass="4858">MENLRRYYIAIKRFNEAMSAELELELLLFELRVRKRRVS</sequence>
<proteinExistence type="predicted"/>
<protein>
    <submittedName>
        <fullName evidence="1">Uncharacterized protein</fullName>
    </submittedName>
</protein>
<organism evidence="1">
    <name type="scientific">Utricularia reniformis</name>
    <dbReference type="NCBI Taxonomy" id="192314"/>
    <lineage>
        <taxon>Eukaryota</taxon>
        <taxon>Viridiplantae</taxon>
        <taxon>Streptophyta</taxon>
        <taxon>Embryophyta</taxon>
        <taxon>Tracheophyta</taxon>
        <taxon>Spermatophyta</taxon>
        <taxon>Magnoliopsida</taxon>
        <taxon>eudicotyledons</taxon>
        <taxon>Gunneridae</taxon>
        <taxon>Pentapetalae</taxon>
        <taxon>asterids</taxon>
        <taxon>lamiids</taxon>
        <taxon>Lamiales</taxon>
        <taxon>Lentibulariaceae</taxon>
        <taxon>Utricularia</taxon>
    </lineage>
</organism>
<gene>
    <name evidence="1" type="ORF">AEK19_MT1640</name>
</gene>
<geneLocation type="mitochondrion" evidence="1"/>
<reference evidence="1" key="1">
    <citation type="submission" date="2017-03" db="EMBL/GenBank/DDBJ databases">
        <title>The mitochondrial genome of the carnivorous plant Utricularia reniformis (Lentibulariaceae): structure, comparative analysis and evolutionary landmarks.</title>
        <authorList>
            <person name="Silva S.R."/>
            <person name="Alvarenga D.O."/>
            <person name="Michael T.P."/>
            <person name="Miranda V.F.O."/>
            <person name="Varani A.M."/>
        </authorList>
    </citation>
    <scope>NUCLEOTIDE SEQUENCE</scope>
</reference>
<dbReference type="EMBL" id="KY774314">
    <property type="protein sequence ID" value="ART31824.1"/>
    <property type="molecule type" value="Genomic_DNA"/>
</dbReference>
<accession>A0A1Y0B357</accession>
<name>A0A1Y0B357_9LAMI</name>
<evidence type="ECO:0000313" key="1">
    <source>
        <dbReference type="EMBL" id="ART31824.1"/>
    </source>
</evidence>
<dbReference type="AlphaFoldDB" id="A0A1Y0B357"/>